<keyword evidence="8" id="KW-0496">Mitochondrion</keyword>
<dbReference type="InterPro" id="IPR015324">
    <property type="entry name" value="Ribosomal_Rsm22-like"/>
</dbReference>
<dbReference type="EMBL" id="JAFDVH010000024">
    <property type="protein sequence ID" value="KAG7454991.1"/>
    <property type="molecule type" value="Genomic_DNA"/>
</dbReference>
<evidence type="ECO:0000313" key="14">
    <source>
        <dbReference type="EMBL" id="KAG7454991.1"/>
    </source>
</evidence>
<dbReference type="FunFam" id="3.40.50.150:FF:000196">
    <property type="entry name" value="methyltransferase-like protein 17, mitochondrial"/>
    <property type="match status" value="1"/>
</dbReference>
<evidence type="ECO:0000256" key="3">
    <source>
        <dbReference type="ARBA" id="ARBA00022691"/>
    </source>
</evidence>
<evidence type="ECO:0000256" key="7">
    <source>
        <dbReference type="ARBA" id="ARBA00023014"/>
    </source>
</evidence>
<keyword evidence="2" id="KW-0004">4Fe-4S</keyword>
<evidence type="ECO:0000256" key="5">
    <source>
        <dbReference type="ARBA" id="ARBA00022946"/>
    </source>
</evidence>
<evidence type="ECO:0000256" key="11">
    <source>
        <dbReference type="ARBA" id="ARBA00062800"/>
    </source>
</evidence>
<gene>
    <name evidence="14" type="ORF">MATL_G00251760</name>
</gene>
<comment type="subcellular location">
    <subcellularLocation>
        <location evidence="1">Mitochondrion matrix</location>
    </subcellularLocation>
</comment>
<dbReference type="PANTHER" id="PTHR13184:SF5">
    <property type="entry name" value="METHYLTRANSFERASE-LIKE PROTEIN 17, MITOCHONDRIAL"/>
    <property type="match status" value="1"/>
</dbReference>
<dbReference type="AlphaFoldDB" id="A0A9D3PCX0"/>
<organism evidence="14 15">
    <name type="scientific">Megalops atlanticus</name>
    <name type="common">Tarpon</name>
    <name type="synonym">Clupea gigantea</name>
    <dbReference type="NCBI Taxonomy" id="7932"/>
    <lineage>
        <taxon>Eukaryota</taxon>
        <taxon>Metazoa</taxon>
        <taxon>Chordata</taxon>
        <taxon>Craniata</taxon>
        <taxon>Vertebrata</taxon>
        <taxon>Euteleostomi</taxon>
        <taxon>Actinopterygii</taxon>
        <taxon>Neopterygii</taxon>
        <taxon>Teleostei</taxon>
        <taxon>Elopiformes</taxon>
        <taxon>Megalopidae</taxon>
        <taxon>Megalops</taxon>
    </lineage>
</organism>
<evidence type="ECO:0000256" key="8">
    <source>
        <dbReference type="ARBA" id="ARBA00023128"/>
    </source>
</evidence>
<dbReference type="GO" id="GO:0005763">
    <property type="term" value="C:mitochondrial small ribosomal subunit"/>
    <property type="evidence" value="ECO:0007669"/>
    <property type="project" value="TreeGrafter"/>
</dbReference>
<reference evidence="14" key="1">
    <citation type="submission" date="2021-01" db="EMBL/GenBank/DDBJ databases">
        <authorList>
            <person name="Zahm M."/>
            <person name="Roques C."/>
            <person name="Cabau C."/>
            <person name="Klopp C."/>
            <person name="Donnadieu C."/>
            <person name="Jouanno E."/>
            <person name="Lampietro C."/>
            <person name="Louis A."/>
            <person name="Herpin A."/>
            <person name="Echchiki A."/>
            <person name="Berthelot C."/>
            <person name="Parey E."/>
            <person name="Roest-Crollius H."/>
            <person name="Braasch I."/>
            <person name="Postlethwait J."/>
            <person name="Bobe J."/>
            <person name="Montfort J."/>
            <person name="Bouchez O."/>
            <person name="Begum T."/>
            <person name="Mejri S."/>
            <person name="Adams A."/>
            <person name="Chen W.-J."/>
            <person name="Guiguen Y."/>
        </authorList>
    </citation>
    <scope>NUCLEOTIDE SEQUENCE</scope>
    <source>
        <strain evidence="14">YG-15Mar2019-1</strain>
        <tissue evidence="14">Brain</tissue>
    </source>
</reference>
<evidence type="ECO:0000313" key="15">
    <source>
        <dbReference type="Proteomes" id="UP001046870"/>
    </source>
</evidence>
<dbReference type="OrthoDB" id="421327at2759"/>
<evidence type="ECO:0000256" key="13">
    <source>
        <dbReference type="ARBA" id="ARBA00081511"/>
    </source>
</evidence>
<evidence type="ECO:0000256" key="4">
    <source>
        <dbReference type="ARBA" id="ARBA00022723"/>
    </source>
</evidence>
<accession>A0A9D3PCX0</accession>
<dbReference type="GO" id="GO:0003735">
    <property type="term" value="F:structural constituent of ribosome"/>
    <property type="evidence" value="ECO:0007669"/>
    <property type="project" value="TreeGrafter"/>
</dbReference>
<dbReference type="PANTHER" id="PTHR13184">
    <property type="entry name" value="37S RIBOSOMAL PROTEIN S22"/>
    <property type="match status" value="1"/>
</dbReference>
<keyword evidence="4" id="KW-0479">Metal-binding</keyword>
<dbReference type="GO" id="GO:0051539">
    <property type="term" value="F:4 iron, 4 sulfur cluster binding"/>
    <property type="evidence" value="ECO:0007669"/>
    <property type="project" value="UniProtKB-KW"/>
</dbReference>
<dbReference type="Proteomes" id="UP001046870">
    <property type="component" value="Chromosome 24"/>
</dbReference>
<dbReference type="Pfam" id="PF09243">
    <property type="entry name" value="Rsm22"/>
    <property type="match status" value="1"/>
</dbReference>
<dbReference type="SUPFAM" id="SSF53335">
    <property type="entry name" value="S-adenosyl-L-methionine-dependent methyltransferases"/>
    <property type="match status" value="1"/>
</dbReference>
<keyword evidence="3" id="KW-0949">S-adenosyl-L-methionine</keyword>
<dbReference type="GO" id="GO:0046872">
    <property type="term" value="F:metal ion binding"/>
    <property type="evidence" value="ECO:0007669"/>
    <property type="project" value="UniProtKB-KW"/>
</dbReference>
<comment type="similarity">
    <text evidence="10">Belongs to the methyltransferase superfamily. Rsm22 family.</text>
</comment>
<dbReference type="Gene3D" id="3.40.50.150">
    <property type="entry name" value="Vaccinia Virus protein VP39"/>
    <property type="match status" value="1"/>
</dbReference>
<sequence>MAALWRRGYRPCVLCQSTISVNRWQSTAANPQAAADFLQGAPHRKHPGVTALKTVSLPEELQRAALASIHGAAVSGLADRARRLTNFLWSRKRAVEDSALREKAIALEKTLLEREKEKGRDGDIHLLETRIKKKVLTALRKTTYHWTPLRYNDDLAVVYLAARLAGGYAAVRRVLNEVKKRDPSFTPQSLLDFGSGVGTVLWAVRSVWGEAERESVCVDSSAAMNSLADLLLRGGSDREDPLIKQVYFRQFLPVSPKVQYDLVVSAFALSELTSQKERRETVLTLWRKTNSFLVLVENGTKDGHQVLMEARDAVLTGKDKVTFDSRTPHMFAPCPHQMPCPKLAQEPYLPCNYPQPYRPLPLPGSSDRAVERFSYLVLRRAEPEQEAERSRRRSWTGLG</sequence>
<evidence type="ECO:0000256" key="2">
    <source>
        <dbReference type="ARBA" id="ARBA00022485"/>
    </source>
</evidence>
<comment type="function">
    <text evidence="9">Mitochondrial ribosome (mitoribosome) assembly factor. Binds at the interface of the head and body domains of the mitochondrial small ribosomal subunit (mt-SSU), occluding the mRNA channel and preventing compaction of the head domain towards the body. Probable inactive methyltransferase: retains the characteristic folding and ability to bind S-adenosyl-L-methionine, but it probably lost its methyltransferase activity.</text>
</comment>
<evidence type="ECO:0000256" key="10">
    <source>
        <dbReference type="ARBA" id="ARBA00060800"/>
    </source>
</evidence>
<dbReference type="GO" id="GO:0008168">
    <property type="term" value="F:methyltransferase activity"/>
    <property type="evidence" value="ECO:0007669"/>
    <property type="project" value="InterPro"/>
</dbReference>
<proteinExistence type="inferred from homology"/>
<comment type="subunit">
    <text evidence="11">Associates with the mitochondrial ribosome (mitoribosome).</text>
</comment>
<comment type="caution">
    <text evidence="14">The sequence shown here is derived from an EMBL/GenBank/DDBJ whole genome shotgun (WGS) entry which is preliminary data.</text>
</comment>
<protein>
    <recommendedName>
        <fullName evidence="12">Ribosome assembly protein METTL17, mitochondrial</fullName>
    </recommendedName>
    <alternativeName>
        <fullName evidence="13">Methyltransferase-like protein 17</fullName>
    </alternativeName>
</protein>
<keyword evidence="5" id="KW-0809">Transit peptide</keyword>
<dbReference type="GO" id="GO:0006412">
    <property type="term" value="P:translation"/>
    <property type="evidence" value="ECO:0007669"/>
    <property type="project" value="InterPro"/>
</dbReference>
<keyword evidence="7" id="KW-0411">Iron-sulfur</keyword>
<keyword evidence="6" id="KW-0408">Iron</keyword>
<keyword evidence="15" id="KW-1185">Reference proteome</keyword>
<dbReference type="GO" id="GO:0042274">
    <property type="term" value="P:ribosomal small subunit biogenesis"/>
    <property type="evidence" value="ECO:0007669"/>
    <property type="project" value="UniProtKB-ARBA"/>
</dbReference>
<evidence type="ECO:0000256" key="12">
    <source>
        <dbReference type="ARBA" id="ARBA00069745"/>
    </source>
</evidence>
<evidence type="ECO:0000256" key="1">
    <source>
        <dbReference type="ARBA" id="ARBA00004305"/>
    </source>
</evidence>
<name>A0A9D3PCX0_MEGAT</name>
<evidence type="ECO:0000256" key="6">
    <source>
        <dbReference type="ARBA" id="ARBA00023004"/>
    </source>
</evidence>
<dbReference type="InterPro" id="IPR052571">
    <property type="entry name" value="Mt_RNA_Methyltransferase"/>
</dbReference>
<evidence type="ECO:0000256" key="9">
    <source>
        <dbReference type="ARBA" id="ARBA00045681"/>
    </source>
</evidence>
<dbReference type="InterPro" id="IPR029063">
    <property type="entry name" value="SAM-dependent_MTases_sf"/>
</dbReference>